<dbReference type="HOGENOM" id="CLU_674494_0_0_1"/>
<evidence type="ECO:0000313" key="2">
    <source>
        <dbReference type="Proteomes" id="UP000027265"/>
    </source>
</evidence>
<organism evidence="1 2">
    <name type="scientific">Jaapia argillacea MUCL 33604</name>
    <dbReference type="NCBI Taxonomy" id="933084"/>
    <lineage>
        <taxon>Eukaryota</taxon>
        <taxon>Fungi</taxon>
        <taxon>Dikarya</taxon>
        <taxon>Basidiomycota</taxon>
        <taxon>Agaricomycotina</taxon>
        <taxon>Agaricomycetes</taxon>
        <taxon>Agaricomycetidae</taxon>
        <taxon>Jaapiales</taxon>
        <taxon>Jaapiaceae</taxon>
        <taxon>Jaapia</taxon>
    </lineage>
</organism>
<dbReference type="AlphaFoldDB" id="A0A067P856"/>
<sequence length="408" mass="46537">MCYESTWQWENLWLPMLKVGSQMIKDYPFTNIFSLLPEICAESLRMAISLPTTMVGSMTLKVEWAVQRLWKTLDRDFHRVRYHRSVVGILEALESLLSPFLKLLADFYSEWLIKLPVSHDEIKHLQDPNTFRMQRAIPKPRIEELCARLIGFVDSRHCATEDVVQIAEYDPDCRDEIVRRIEGFVVCDNARRRSRFAPIYQRLKPQPTPISRIEPYLPEALFPSTLTHAFDGAHTTDSTSGDSTNRTWAHPLPASSSVGLGSDPSSFCPTDSLAVRWVSANALHGNDRMYRPIITDPSRGCVKGEIKYIVSAQSDRREGMRIFSLPQAMLSQLDHWKHLHFLAVRMTDTNCRCGDPVYWLPDTSLIQTWIIQEDPPSPLALGLQCRFCAFMAALKSRLRSCGASGYAS</sequence>
<keyword evidence="2" id="KW-1185">Reference proteome</keyword>
<dbReference type="Proteomes" id="UP000027265">
    <property type="component" value="Unassembled WGS sequence"/>
</dbReference>
<accession>A0A067P856</accession>
<gene>
    <name evidence="1" type="ORF">JAAARDRAFT_62829</name>
</gene>
<protein>
    <submittedName>
        <fullName evidence="1">Uncharacterized protein</fullName>
    </submittedName>
</protein>
<reference evidence="2" key="1">
    <citation type="journal article" date="2014" name="Proc. Natl. Acad. Sci. U.S.A.">
        <title>Extensive sampling of basidiomycete genomes demonstrates inadequacy of the white-rot/brown-rot paradigm for wood decay fungi.</title>
        <authorList>
            <person name="Riley R."/>
            <person name="Salamov A.A."/>
            <person name="Brown D.W."/>
            <person name="Nagy L.G."/>
            <person name="Floudas D."/>
            <person name="Held B.W."/>
            <person name="Levasseur A."/>
            <person name="Lombard V."/>
            <person name="Morin E."/>
            <person name="Otillar R."/>
            <person name="Lindquist E.A."/>
            <person name="Sun H."/>
            <person name="LaButti K.M."/>
            <person name="Schmutz J."/>
            <person name="Jabbour D."/>
            <person name="Luo H."/>
            <person name="Baker S.E."/>
            <person name="Pisabarro A.G."/>
            <person name="Walton J.D."/>
            <person name="Blanchette R.A."/>
            <person name="Henrissat B."/>
            <person name="Martin F."/>
            <person name="Cullen D."/>
            <person name="Hibbett D.S."/>
            <person name="Grigoriev I.V."/>
        </authorList>
    </citation>
    <scope>NUCLEOTIDE SEQUENCE [LARGE SCALE GENOMIC DNA]</scope>
    <source>
        <strain evidence="2">MUCL 33604</strain>
    </source>
</reference>
<name>A0A067P856_9AGAM</name>
<dbReference type="InParanoid" id="A0A067P856"/>
<dbReference type="EMBL" id="KL197752">
    <property type="protein sequence ID" value="KDQ51088.1"/>
    <property type="molecule type" value="Genomic_DNA"/>
</dbReference>
<proteinExistence type="predicted"/>
<evidence type="ECO:0000313" key="1">
    <source>
        <dbReference type="EMBL" id="KDQ51088.1"/>
    </source>
</evidence>